<keyword evidence="2" id="KW-1185">Reference proteome</keyword>
<reference evidence="2" key="1">
    <citation type="submission" date="2017-06" db="EMBL/GenBank/DDBJ databases">
        <authorList>
            <person name="Varghese N."/>
            <person name="Submissions S."/>
        </authorList>
    </citation>
    <scope>NUCLEOTIDE SEQUENCE [LARGE SCALE GENOMIC DNA]</scope>
    <source>
        <strain evidence="2">CIP 108523</strain>
    </source>
</reference>
<gene>
    <name evidence="1" type="ORF">SAMN05216255_1584</name>
</gene>
<dbReference type="Proteomes" id="UP000242915">
    <property type="component" value="Unassembled WGS sequence"/>
</dbReference>
<dbReference type="AlphaFoldDB" id="A0A239CBN5"/>
<protein>
    <submittedName>
        <fullName evidence="1">Uncharacterized protein</fullName>
    </submittedName>
</protein>
<organism evidence="1 2">
    <name type="scientific">Pseudomonas segetis</name>
    <dbReference type="NCBI Taxonomy" id="298908"/>
    <lineage>
        <taxon>Bacteria</taxon>
        <taxon>Pseudomonadati</taxon>
        <taxon>Pseudomonadota</taxon>
        <taxon>Gammaproteobacteria</taxon>
        <taxon>Pseudomonadales</taxon>
        <taxon>Pseudomonadaceae</taxon>
        <taxon>Pseudomonas</taxon>
    </lineage>
</organism>
<dbReference type="RefSeq" id="WP_089359374.1">
    <property type="nucleotide sequence ID" value="NZ_FZOG01000002.1"/>
</dbReference>
<proteinExistence type="predicted"/>
<evidence type="ECO:0000313" key="1">
    <source>
        <dbReference type="EMBL" id="SNS16854.1"/>
    </source>
</evidence>
<accession>A0A239CBN5</accession>
<name>A0A239CBN5_9PSED</name>
<dbReference type="EMBL" id="FZOG01000002">
    <property type="protein sequence ID" value="SNS16854.1"/>
    <property type="molecule type" value="Genomic_DNA"/>
</dbReference>
<evidence type="ECO:0000313" key="2">
    <source>
        <dbReference type="Proteomes" id="UP000242915"/>
    </source>
</evidence>
<sequence length="78" mass="9291">MKKLRQGQTVYYIDRKFWMKDAEPELRSIFLYSQKQPMPPPGVIVEKCPVTHARHAQARGFKLYTSRRKALRAMRLIK</sequence>